<keyword evidence="12" id="KW-0325">Glycoprotein</keyword>
<dbReference type="Proteomes" id="UP000261340">
    <property type="component" value="Unplaced"/>
</dbReference>
<dbReference type="PANTHER" id="PTHR11214">
    <property type="entry name" value="BETA-1,3-N-ACETYLGLUCOSAMINYLTRANSFERASE"/>
    <property type="match status" value="1"/>
</dbReference>
<dbReference type="Pfam" id="PF01762">
    <property type="entry name" value="Galactosyl_T"/>
    <property type="match status" value="1"/>
</dbReference>
<dbReference type="AlphaFoldDB" id="A0A3Q0RYC1"/>
<reference evidence="14" key="1">
    <citation type="submission" date="2025-08" db="UniProtKB">
        <authorList>
            <consortium name="Ensembl"/>
        </authorList>
    </citation>
    <scope>IDENTIFICATION</scope>
</reference>
<proteinExistence type="inferred from homology"/>
<keyword evidence="11" id="KW-0472">Membrane</keyword>
<evidence type="ECO:0000256" key="12">
    <source>
        <dbReference type="ARBA" id="ARBA00023180"/>
    </source>
</evidence>
<dbReference type="GO" id="GO:0006493">
    <property type="term" value="P:protein O-linked glycosylation"/>
    <property type="evidence" value="ECO:0007669"/>
    <property type="project" value="TreeGrafter"/>
</dbReference>
<keyword evidence="9 13" id="KW-0333">Golgi apparatus</keyword>
<dbReference type="GO" id="GO:0008499">
    <property type="term" value="F:N-acetyl-beta-D-glucosaminide beta-(1,3)-galactosyltransferase activity"/>
    <property type="evidence" value="ECO:0007669"/>
    <property type="project" value="TreeGrafter"/>
</dbReference>
<dbReference type="GO" id="GO:0000139">
    <property type="term" value="C:Golgi membrane"/>
    <property type="evidence" value="ECO:0007669"/>
    <property type="project" value="UniProtKB-SubCell"/>
</dbReference>
<dbReference type="InterPro" id="IPR002659">
    <property type="entry name" value="Glyco_trans_31"/>
</dbReference>
<keyword evidence="4 13" id="KW-0328">Glycosyltransferase</keyword>
<keyword evidence="6" id="KW-0812">Transmembrane</keyword>
<evidence type="ECO:0000313" key="15">
    <source>
        <dbReference type="Proteomes" id="UP000261340"/>
    </source>
</evidence>
<evidence type="ECO:0000256" key="8">
    <source>
        <dbReference type="ARBA" id="ARBA00022989"/>
    </source>
</evidence>
<protein>
    <recommendedName>
        <fullName evidence="13">Hexosyltransferase</fullName>
        <ecNumber evidence="13">2.4.1.-</ecNumber>
    </recommendedName>
</protein>
<organism evidence="14 15">
    <name type="scientific">Amphilophus citrinellus</name>
    <name type="common">Midas cichlid</name>
    <name type="synonym">Cichlasoma citrinellum</name>
    <dbReference type="NCBI Taxonomy" id="61819"/>
    <lineage>
        <taxon>Eukaryota</taxon>
        <taxon>Metazoa</taxon>
        <taxon>Chordata</taxon>
        <taxon>Craniata</taxon>
        <taxon>Vertebrata</taxon>
        <taxon>Euteleostomi</taxon>
        <taxon>Actinopterygii</taxon>
        <taxon>Neopterygii</taxon>
        <taxon>Teleostei</taxon>
        <taxon>Neoteleostei</taxon>
        <taxon>Acanthomorphata</taxon>
        <taxon>Ovalentaria</taxon>
        <taxon>Cichlomorphae</taxon>
        <taxon>Cichliformes</taxon>
        <taxon>Cichlidae</taxon>
        <taxon>New World cichlids</taxon>
        <taxon>Cichlasomatinae</taxon>
        <taxon>Heroini</taxon>
        <taxon>Amphilophus</taxon>
    </lineage>
</organism>
<dbReference type="SUPFAM" id="SSF53448">
    <property type="entry name" value="Nucleotide-diphospho-sugar transferases"/>
    <property type="match status" value="1"/>
</dbReference>
<dbReference type="Ensembl" id="ENSACIT00000013666.1">
    <property type="protein sequence ID" value="ENSACIP00000013300.1"/>
    <property type="gene ID" value="ENSACIG00000010358.1"/>
</dbReference>
<evidence type="ECO:0000256" key="13">
    <source>
        <dbReference type="RuleBase" id="RU363063"/>
    </source>
</evidence>
<keyword evidence="5" id="KW-0808">Transferase</keyword>
<sequence>MDGIVDSLGLGEEGVSGAGFKVPFLVNDCVLESRTHRQRKQFLLSMLILSLQYRLVAPHTYRYLLNQPNVCRDRSPFLVFMVPVAAQDAAAREAIRKTWGASGRDTLTLFYVGIPERGQVSALQQGLEEESRQHADIVQMNFVDNYHNLTIKTMMMMKWLATHCPGASYAMKVDADIFVNVFYLIQQLRSSPRMNFITGSVIRDGRPRRDPDSKWYLSEELYPEDSFPPYVSGAGYVFSADLAARISWASKFVRVIPLEDVYVGLCLRELGVRPVYAYSLPFLRSLFQIQNLEYDRCTFAKLIIVNGFKASKLLSVWQDFAKGHESC</sequence>
<dbReference type="PANTHER" id="PTHR11214:SF361">
    <property type="entry name" value="HEXOSYLTRANSFERASE"/>
    <property type="match status" value="1"/>
</dbReference>
<comment type="subcellular location">
    <subcellularLocation>
        <location evidence="1 13">Golgi apparatus membrane</location>
        <topology evidence="1 13">Single-pass type II membrane protein</topology>
    </subcellularLocation>
</comment>
<accession>A0A3Q0RYC1</accession>
<keyword evidence="8" id="KW-1133">Transmembrane helix</keyword>
<evidence type="ECO:0000256" key="4">
    <source>
        <dbReference type="ARBA" id="ARBA00022676"/>
    </source>
</evidence>
<dbReference type="GO" id="GO:0006629">
    <property type="term" value="P:lipid metabolic process"/>
    <property type="evidence" value="ECO:0007669"/>
    <property type="project" value="UniProtKB-KW"/>
</dbReference>
<evidence type="ECO:0000256" key="2">
    <source>
        <dbReference type="ARBA" id="ARBA00004922"/>
    </source>
</evidence>
<evidence type="ECO:0000256" key="6">
    <source>
        <dbReference type="ARBA" id="ARBA00022692"/>
    </source>
</evidence>
<name>A0A3Q0RYC1_AMPCI</name>
<evidence type="ECO:0000313" key="14">
    <source>
        <dbReference type="Ensembl" id="ENSACIP00000013300.1"/>
    </source>
</evidence>
<keyword evidence="10" id="KW-0443">Lipid metabolism</keyword>
<dbReference type="FunFam" id="3.90.550.50:FF:000001">
    <property type="entry name" value="Hexosyltransferase"/>
    <property type="match status" value="1"/>
</dbReference>
<dbReference type="OMA" id="KYDRCTF"/>
<evidence type="ECO:0000256" key="3">
    <source>
        <dbReference type="ARBA" id="ARBA00008661"/>
    </source>
</evidence>
<dbReference type="GeneTree" id="ENSGT00940000164876"/>
<evidence type="ECO:0000256" key="9">
    <source>
        <dbReference type="ARBA" id="ARBA00023034"/>
    </source>
</evidence>
<dbReference type="InterPro" id="IPR029044">
    <property type="entry name" value="Nucleotide-diphossugar_trans"/>
</dbReference>
<reference evidence="14" key="2">
    <citation type="submission" date="2025-09" db="UniProtKB">
        <authorList>
            <consortium name="Ensembl"/>
        </authorList>
    </citation>
    <scope>IDENTIFICATION</scope>
</reference>
<keyword evidence="7" id="KW-0735">Signal-anchor</keyword>
<dbReference type="STRING" id="61819.ENSACIP00000013300"/>
<evidence type="ECO:0000256" key="11">
    <source>
        <dbReference type="ARBA" id="ARBA00023136"/>
    </source>
</evidence>
<evidence type="ECO:0000256" key="5">
    <source>
        <dbReference type="ARBA" id="ARBA00022679"/>
    </source>
</evidence>
<evidence type="ECO:0000256" key="7">
    <source>
        <dbReference type="ARBA" id="ARBA00022968"/>
    </source>
</evidence>
<dbReference type="EC" id="2.4.1.-" evidence="13"/>
<evidence type="ECO:0000256" key="1">
    <source>
        <dbReference type="ARBA" id="ARBA00004323"/>
    </source>
</evidence>
<comment type="similarity">
    <text evidence="3 13">Belongs to the glycosyltransferase 31 family.</text>
</comment>
<evidence type="ECO:0000256" key="10">
    <source>
        <dbReference type="ARBA" id="ARBA00023098"/>
    </source>
</evidence>
<keyword evidence="15" id="KW-1185">Reference proteome</keyword>
<dbReference type="Gene3D" id="3.90.550.50">
    <property type="match status" value="1"/>
</dbReference>
<comment type="pathway">
    <text evidence="2">Protein modification; protein glycosylation.</text>
</comment>